<evidence type="ECO:0000259" key="4">
    <source>
        <dbReference type="SMART" id="SM00306"/>
    </source>
</evidence>
<sequence length="2288" mass="247341">MNDRFLATRHRRAARRKIGVLLSVALLVGLVQATGETGASAADDGSGRPDLPRSEKSVPGADFGKVKPRPANAGPRTPSRAPRAVWPKAGSATVRLPAANGRRSAAKATPPAPTRAGTLPVFLMPTPRAAEPTREKHGQRSTTGTPGTDVTVRVEPQAKAERAGVSGVLLSLTAPQAGASGIEVDYAAFAEAYGGGYLSRLTLVQLPACALTSPDDAKCRTATPVASVNDTENRRLKAASVPLRAGVPTVLAAMAGDEGKTGDYKASTLSPSASWQTDLNTGDFGWSYPMEAPDVPGDLAPDLGLSYSSGALDGRTSSTNNQASWVGDGFDLSPGFIERRYKPCYDDGVKNADGREPGDLCWGYDNAYLTLNGKGGELVPTGKDEWKLRKDDGTRITRLTSGDRANGDNDNEFWRLTDTDGTQYFFGYHRLPGWASGKETTDSTWTVPVYGDDANEPCHKAAFADSWCQQGWRWNLDYVVDVHGNAMAYYYDKETNSYGRNLKDTDDTPYTRGGYLDRIEYGLKSSDLYKDKALARVDFAQAERCLPQTGVTCAPDTIDDKKFYWYDTPWDLNCKAGTTCDKGRLSPSFFTRKRLVEVSAEILKGTAYAKVDSWALNHRWGEADVDRQLLLDSVQHTGHAAATAITLPKTTFAYTQLENRLDKTGDGYAPYIKARLSSVADEYGGQVDIAYSAPDCSFSRLPTPQSNTGRCFPQFMGGSNSDDPERHYFNKYVVTSTTGTDRTGGAPDQVTRYAYLGDAAWHFDDDDGMTKEKFRTWSQWRGYGHVRVNTGGQGENGMKTQEEHYFLRGMDGDREAPSGGTKDVNITLGAGEGAAIPDHASTAGFEYKTVTFSGPGGKVLEKAVERPWHHQTAQRVRDWGTVTSDLTGTGHSKQWTSLDDGAGQKWRTTEATTSYDTVAGRITRVDDAGDTGTSSDDRCTRTTYADNTAANLLTLPAREEAVAAACDATPDRAKDVISDVRTAYDGGAYGAAPTKGNTTATATLKSHDGTKATYLESGHSVDGYGRVLTETDLTATVTATGDAAPVRQARSDGRTTTTAYAPTTGHPTKITETTPPATPGDAATAQTTTTDLDIATGQPTAITDTNGNATEYVYDALGRTTKVWLADRSTTNATPPNYEFTYTVTEGKAVAIGTKTLENGGRQRTTYQILDGLLRERQTQEPGPGGGRVLADVFYDDRGLPAKKFAPYYAEGNPRTALFAMNDALSVETQTWHTHDGLGRETEVRQIAGNGDGGKVLSATRTLYGGDRSTVIPPEGASAVTTVTDARDQTMELRQHHARSADAAFDTTRYTYTPAGKLAKVTDPAGNAWGYGYDQLGQQIRADDPDKGTTHSRYDDRGQLTSTTDARGTTLVNVHDGLGRKTELRESTTTGTLRAKWVYDTVSRGKGQLAESTRYVNGHPYTSKVTFYDRLYRALKSEVVIPETEGALAGTYHTQQAFDMSGLPRSLSFGPAGSQPGVGTTFSYEDGTLRPIRVNGDGARADVSYTLTGKPQQYAFGLTDGQRKTWTTHSYEWGTQRLASSRVDREDVPGVDRNTSYHYDQAGNVTSLADVSRDGTDNQCFAYDHLRRLTQAWTQPTATCAQAPSGGAIGGPAPYWQSYSYDKVGNRLTETEHDLTGAAAKDTTRTYAYPAPGQPRPHTLTSVATKGPTGTAQDTYDYDEVGNTRARTLAGDTQNLTWDAEGHLAEVTEPVGDKGKSTTSYVYDADGNRLIGRTDTETTLYLGPTEVTLAKGADKAKATRYLDLGGGHQAVVHDDRSVTYTLADHHGTGELAITATDLALTQRRNLPFGAPRGTDPTTWPGSKGFVGGTKDTTTGLTHLGAREYDPKLGRFISVDPVMDLTDAQQMHGYTYGNNNPLLHSDPSGMWFGGSFKSAFKWAMQAYNSAKRYVRSSYGSGAAGGRVSGQGSYSGFAGRPVTRYRPARYRSAGYRSSRVGVRTGIENAFDLPWSDWDDKAIEKGTDVVEFGKQLVMEDFEQLKDCSGNILQPECLVLGMGALPVGKLGSIALKGVSKAKRARQTKKVREAKDCHSFLPSTMVLLADGSTRPIKDVKTGDKVLVTNRDTGETAPREVVGTIVTDDDKEFVDLKVAGAEKDSLIATATHPFWVENTDSWVDAGDITAGMRLRTPDGSTVQVASTRHFSQLQRTHDLTVAGVHTYYVVAGGAPVLVHNSDCDDAGRGLWRLTKEGSTKLLKGGPFKTTFHKSASDGTWWTPDVTGHGESAFKVYRETSKGLEWISDADKYGDYMPDKWKGDTGKFIPNSNLRGVKR</sequence>
<dbReference type="Gene3D" id="2.170.16.10">
    <property type="entry name" value="Hedgehog/Intein (Hint) domain"/>
    <property type="match status" value="1"/>
</dbReference>
<feature type="region of interest" description="Disordered" evidence="2">
    <location>
        <begin position="130"/>
        <end position="149"/>
    </location>
</feature>
<dbReference type="Pfam" id="PF05593">
    <property type="entry name" value="RHS_repeat"/>
    <property type="match status" value="2"/>
</dbReference>
<protein>
    <submittedName>
        <fullName evidence="5">RHS repeat-associated protein</fullName>
    </submittedName>
</protein>
<comment type="caution">
    <text evidence="5">The sequence shown here is derived from an EMBL/GenBank/DDBJ whole genome shotgun (WGS) entry which is preliminary data.</text>
</comment>
<dbReference type="CDD" id="cd00081">
    <property type="entry name" value="Hint"/>
    <property type="match status" value="1"/>
</dbReference>
<evidence type="ECO:0000313" key="6">
    <source>
        <dbReference type="Proteomes" id="UP000588098"/>
    </source>
</evidence>
<dbReference type="InterPro" id="IPR036844">
    <property type="entry name" value="Hint_dom_sf"/>
</dbReference>
<feature type="region of interest" description="Disordered" evidence="2">
    <location>
        <begin position="1340"/>
        <end position="1365"/>
    </location>
</feature>
<feature type="chain" id="PRO_5038648779" evidence="3">
    <location>
        <begin position="34"/>
        <end position="2288"/>
    </location>
</feature>
<evidence type="ECO:0000256" key="2">
    <source>
        <dbReference type="SAM" id="MobiDB-lite"/>
    </source>
</evidence>
<dbReference type="Pfam" id="PF25023">
    <property type="entry name" value="TEN_YD-shell"/>
    <property type="match status" value="1"/>
</dbReference>
<feature type="region of interest" description="Disordered" evidence="2">
    <location>
        <begin position="1646"/>
        <end position="1675"/>
    </location>
</feature>
<dbReference type="RefSeq" id="WP_184575452.1">
    <property type="nucleotide sequence ID" value="NZ_JACHJL010000014.1"/>
</dbReference>
<dbReference type="Pfam" id="PF07591">
    <property type="entry name" value="PT-HINT"/>
    <property type="match status" value="1"/>
</dbReference>
<gene>
    <name evidence="5" type="ORF">FHS42_005093</name>
</gene>
<feature type="compositionally biased region" description="Polar residues" evidence="2">
    <location>
        <begin position="1659"/>
        <end position="1674"/>
    </location>
</feature>
<keyword evidence="1" id="KW-0677">Repeat</keyword>
<dbReference type="InterPro" id="IPR022385">
    <property type="entry name" value="Rhs_assc_core"/>
</dbReference>
<dbReference type="SUPFAM" id="SSF51294">
    <property type="entry name" value="Hedgehog/intein (Hint) domain"/>
    <property type="match status" value="1"/>
</dbReference>
<dbReference type="NCBIfam" id="TIGR03696">
    <property type="entry name" value="Rhs_assc_core"/>
    <property type="match status" value="1"/>
</dbReference>
<dbReference type="InterPro" id="IPR003587">
    <property type="entry name" value="Hint_dom_N"/>
</dbReference>
<evidence type="ECO:0000313" key="5">
    <source>
        <dbReference type="EMBL" id="MBB5938009.1"/>
    </source>
</evidence>
<feature type="region of interest" description="Disordered" evidence="2">
    <location>
        <begin position="1808"/>
        <end position="1831"/>
    </location>
</feature>
<feature type="region of interest" description="Disordered" evidence="2">
    <location>
        <begin position="37"/>
        <end position="120"/>
    </location>
</feature>
<dbReference type="InterPro" id="IPR050708">
    <property type="entry name" value="T6SS_VgrG/RHS"/>
</dbReference>
<organism evidence="5 6">
    <name type="scientific">Streptomyces zagrosensis</name>
    <dbReference type="NCBI Taxonomy" id="1042984"/>
    <lineage>
        <taxon>Bacteria</taxon>
        <taxon>Bacillati</taxon>
        <taxon>Actinomycetota</taxon>
        <taxon>Actinomycetes</taxon>
        <taxon>Kitasatosporales</taxon>
        <taxon>Streptomycetaceae</taxon>
        <taxon>Streptomyces</taxon>
    </lineage>
</organism>
<keyword evidence="3" id="KW-0732">Signal</keyword>
<dbReference type="EMBL" id="JACHJL010000014">
    <property type="protein sequence ID" value="MBB5938009.1"/>
    <property type="molecule type" value="Genomic_DNA"/>
</dbReference>
<feature type="domain" description="Hint" evidence="4">
    <location>
        <begin position="2048"/>
        <end position="2148"/>
    </location>
</feature>
<feature type="region of interest" description="Disordered" evidence="2">
    <location>
        <begin position="1045"/>
        <end position="1085"/>
    </location>
</feature>
<evidence type="ECO:0000256" key="3">
    <source>
        <dbReference type="SAM" id="SignalP"/>
    </source>
</evidence>
<feature type="compositionally biased region" description="Low complexity" evidence="2">
    <location>
        <begin position="1055"/>
        <end position="1085"/>
    </location>
</feature>
<dbReference type="PANTHER" id="PTHR32305:SF17">
    <property type="entry name" value="TRNA NUCLEASE WAPA"/>
    <property type="match status" value="1"/>
</dbReference>
<dbReference type="PANTHER" id="PTHR32305">
    <property type="match status" value="1"/>
</dbReference>
<dbReference type="NCBIfam" id="TIGR01643">
    <property type="entry name" value="YD_repeat_2x"/>
    <property type="match status" value="2"/>
</dbReference>
<dbReference type="InterPro" id="IPR056823">
    <property type="entry name" value="TEN-like_YD-shell"/>
</dbReference>
<keyword evidence="6" id="KW-1185">Reference proteome</keyword>
<proteinExistence type="predicted"/>
<dbReference type="SMART" id="SM00306">
    <property type="entry name" value="HintN"/>
    <property type="match status" value="1"/>
</dbReference>
<feature type="compositionally biased region" description="Basic and acidic residues" evidence="2">
    <location>
        <begin position="45"/>
        <end position="56"/>
    </location>
</feature>
<accession>A0A7W9V1P7</accession>
<feature type="compositionally biased region" description="Low complexity" evidence="2">
    <location>
        <begin position="102"/>
        <end position="118"/>
    </location>
</feature>
<name>A0A7W9V1P7_9ACTN</name>
<dbReference type="InterPro" id="IPR006530">
    <property type="entry name" value="YD"/>
</dbReference>
<feature type="compositionally biased region" description="Basic and acidic residues" evidence="2">
    <location>
        <begin position="1341"/>
        <end position="1358"/>
    </location>
</feature>
<dbReference type="Gene3D" id="2.180.10.10">
    <property type="entry name" value="RHS repeat-associated core"/>
    <property type="match status" value="2"/>
</dbReference>
<evidence type="ECO:0000256" key="1">
    <source>
        <dbReference type="ARBA" id="ARBA00022737"/>
    </source>
</evidence>
<reference evidence="5 6" key="1">
    <citation type="submission" date="2020-08" db="EMBL/GenBank/DDBJ databases">
        <title>Genomic Encyclopedia of Type Strains, Phase III (KMG-III): the genomes of soil and plant-associated and newly described type strains.</title>
        <authorList>
            <person name="Whitman W."/>
        </authorList>
    </citation>
    <scope>NUCLEOTIDE SEQUENCE [LARGE SCALE GENOMIC DNA]</scope>
    <source>
        <strain evidence="5 6">CECT 8305</strain>
    </source>
</reference>
<feature type="signal peptide" evidence="3">
    <location>
        <begin position="1"/>
        <end position="33"/>
    </location>
</feature>
<dbReference type="InterPro" id="IPR031325">
    <property type="entry name" value="RHS_repeat"/>
</dbReference>
<dbReference type="Proteomes" id="UP000588098">
    <property type="component" value="Unassembled WGS sequence"/>
</dbReference>